<dbReference type="CTD" id="767558"/>
<protein>
    <submittedName>
        <fullName evidence="2">Leucine zipper protein 6</fullName>
    </submittedName>
</protein>
<dbReference type="Proteomes" id="UP000504640">
    <property type="component" value="Unplaced"/>
</dbReference>
<evidence type="ECO:0000313" key="1">
    <source>
        <dbReference type="Proteomes" id="UP000504640"/>
    </source>
</evidence>
<proteinExistence type="predicted"/>
<sequence>MPLSDPSWMLITYCTKAITGFCIKSVISYALYQVQTGSLPVYSSVLTSSPLQLQTGIYRLIVQIQHLNIPSSSSTHSSPF</sequence>
<dbReference type="RefSeq" id="XP_032131669.1">
    <property type="nucleotide sequence ID" value="XM_032275778.1"/>
</dbReference>
<evidence type="ECO:0000313" key="2">
    <source>
        <dbReference type="RefSeq" id="XP_032131669.1"/>
    </source>
</evidence>
<keyword evidence="1" id="KW-1185">Reference proteome</keyword>
<gene>
    <name evidence="2" type="primary">LUZP6</name>
</gene>
<organism evidence="1 2">
    <name type="scientific">Sapajus apella</name>
    <name type="common">Brown-capped capuchin</name>
    <name type="synonym">Cebus apella</name>
    <dbReference type="NCBI Taxonomy" id="9515"/>
    <lineage>
        <taxon>Eukaryota</taxon>
        <taxon>Metazoa</taxon>
        <taxon>Chordata</taxon>
        <taxon>Craniata</taxon>
        <taxon>Vertebrata</taxon>
        <taxon>Euteleostomi</taxon>
        <taxon>Mammalia</taxon>
        <taxon>Eutheria</taxon>
        <taxon>Euarchontoglires</taxon>
        <taxon>Primates</taxon>
        <taxon>Haplorrhini</taxon>
        <taxon>Platyrrhini</taxon>
        <taxon>Cebidae</taxon>
        <taxon>Cebinae</taxon>
        <taxon>Sapajus</taxon>
    </lineage>
</organism>
<dbReference type="GeneID" id="116550048"/>
<name>A0A6J3HPZ3_SAPAP</name>
<dbReference type="AlphaFoldDB" id="A0A6J3HPZ3"/>
<accession>A0A6J3HPZ3</accession>
<reference evidence="2" key="1">
    <citation type="submission" date="2025-08" db="UniProtKB">
        <authorList>
            <consortium name="RefSeq"/>
        </authorList>
    </citation>
    <scope>IDENTIFICATION</scope>
    <source>
        <tissue evidence="2">Blood</tissue>
    </source>
</reference>